<feature type="transmembrane region" description="Helical" evidence="11">
    <location>
        <begin position="95"/>
        <end position="116"/>
    </location>
</feature>
<dbReference type="SUPFAM" id="SSF81321">
    <property type="entry name" value="Family A G protein-coupled receptor-like"/>
    <property type="match status" value="1"/>
</dbReference>
<dbReference type="Pfam" id="PF00001">
    <property type="entry name" value="7tm_1"/>
    <property type="match status" value="1"/>
</dbReference>
<evidence type="ECO:0000313" key="14">
    <source>
        <dbReference type="Proteomes" id="UP001234178"/>
    </source>
</evidence>
<gene>
    <name evidence="13" type="ORF">OUZ56_020132</name>
</gene>
<name>A0ABQ9ZDL6_9CRUS</name>
<keyword evidence="3" id="KW-1003">Cell membrane</keyword>
<evidence type="ECO:0000256" key="9">
    <source>
        <dbReference type="ARBA" id="ARBA00023180"/>
    </source>
</evidence>
<comment type="caution">
    <text evidence="13">The sequence shown here is derived from an EMBL/GenBank/DDBJ whole genome shotgun (WGS) entry which is preliminary data.</text>
</comment>
<accession>A0ABQ9ZDL6</accession>
<dbReference type="PROSITE" id="PS50262">
    <property type="entry name" value="G_PROTEIN_RECEP_F1_2"/>
    <property type="match status" value="1"/>
</dbReference>
<feature type="transmembrane region" description="Helical" evidence="11">
    <location>
        <begin position="299"/>
        <end position="323"/>
    </location>
</feature>
<keyword evidence="5 11" id="KW-1133">Transmembrane helix</keyword>
<dbReference type="EMBL" id="JAOYFB010000003">
    <property type="protein sequence ID" value="KAK4011012.1"/>
    <property type="molecule type" value="Genomic_DNA"/>
</dbReference>
<keyword evidence="4 11" id="KW-0812">Transmembrane</keyword>
<keyword evidence="6" id="KW-0297">G-protein coupled receptor</keyword>
<feature type="transmembrane region" description="Helical" evidence="11">
    <location>
        <begin position="177"/>
        <end position="196"/>
    </location>
</feature>
<organism evidence="13 14">
    <name type="scientific">Daphnia magna</name>
    <dbReference type="NCBI Taxonomy" id="35525"/>
    <lineage>
        <taxon>Eukaryota</taxon>
        <taxon>Metazoa</taxon>
        <taxon>Ecdysozoa</taxon>
        <taxon>Arthropoda</taxon>
        <taxon>Crustacea</taxon>
        <taxon>Branchiopoda</taxon>
        <taxon>Diplostraca</taxon>
        <taxon>Cladocera</taxon>
        <taxon>Anomopoda</taxon>
        <taxon>Daphniidae</taxon>
        <taxon>Daphnia</taxon>
    </lineage>
</organism>
<dbReference type="Gene3D" id="1.20.1070.10">
    <property type="entry name" value="Rhodopsin 7-helix transmembrane proteins"/>
    <property type="match status" value="1"/>
</dbReference>
<keyword evidence="14" id="KW-1185">Reference proteome</keyword>
<dbReference type="InterPro" id="IPR017452">
    <property type="entry name" value="GPCR_Rhodpsn_7TM"/>
</dbReference>
<reference evidence="13 14" key="1">
    <citation type="journal article" date="2023" name="Nucleic Acids Res.">
        <title>The hologenome of Daphnia magna reveals possible DNA methylation and microbiome-mediated evolution of the host genome.</title>
        <authorList>
            <person name="Chaturvedi A."/>
            <person name="Li X."/>
            <person name="Dhandapani V."/>
            <person name="Marshall H."/>
            <person name="Kissane S."/>
            <person name="Cuenca-Cambronero M."/>
            <person name="Asole G."/>
            <person name="Calvet F."/>
            <person name="Ruiz-Romero M."/>
            <person name="Marangio P."/>
            <person name="Guigo R."/>
            <person name="Rago D."/>
            <person name="Mirbahai L."/>
            <person name="Eastwood N."/>
            <person name="Colbourne J.K."/>
            <person name="Zhou J."/>
            <person name="Mallon E."/>
            <person name="Orsini L."/>
        </authorList>
    </citation>
    <scope>NUCLEOTIDE SEQUENCE [LARGE SCALE GENOMIC DNA]</scope>
    <source>
        <strain evidence="13">LRV0_1</strain>
    </source>
</reference>
<dbReference type="Proteomes" id="UP001234178">
    <property type="component" value="Unassembled WGS sequence"/>
</dbReference>
<evidence type="ECO:0000256" key="11">
    <source>
        <dbReference type="SAM" id="Phobius"/>
    </source>
</evidence>
<keyword evidence="8" id="KW-0675">Receptor</keyword>
<dbReference type="PRINTS" id="PR00237">
    <property type="entry name" value="GPCRRHODOPSN"/>
</dbReference>
<feature type="transmembrane region" description="Helical" evidence="11">
    <location>
        <begin position="343"/>
        <end position="361"/>
    </location>
</feature>
<evidence type="ECO:0000256" key="10">
    <source>
        <dbReference type="ARBA" id="ARBA00023224"/>
    </source>
</evidence>
<dbReference type="InterPro" id="IPR000276">
    <property type="entry name" value="GPCR_Rhodpsn"/>
</dbReference>
<keyword evidence="9" id="KW-0325">Glycoprotein</keyword>
<evidence type="ECO:0000256" key="8">
    <source>
        <dbReference type="ARBA" id="ARBA00023170"/>
    </source>
</evidence>
<feature type="transmembrane region" description="Helical" evidence="11">
    <location>
        <begin position="137"/>
        <end position="157"/>
    </location>
</feature>
<proteinExistence type="inferred from homology"/>
<comment type="similarity">
    <text evidence="2">Belongs to the G-protein coupled receptor 1 family.</text>
</comment>
<evidence type="ECO:0000256" key="1">
    <source>
        <dbReference type="ARBA" id="ARBA00004651"/>
    </source>
</evidence>
<evidence type="ECO:0000313" key="13">
    <source>
        <dbReference type="EMBL" id="KAK4011012.1"/>
    </source>
</evidence>
<evidence type="ECO:0000259" key="12">
    <source>
        <dbReference type="PROSITE" id="PS50262"/>
    </source>
</evidence>
<comment type="subcellular location">
    <subcellularLocation>
        <location evidence="1">Cell membrane</location>
        <topology evidence="1">Multi-pass membrane protein</topology>
    </subcellularLocation>
</comment>
<dbReference type="CDD" id="cd00637">
    <property type="entry name" value="7tm_classA_rhodopsin-like"/>
    <property type="match status" value="1"/>
</dbReference>
<keyword evidence="7 11" id="KW-0472">Membrane</keyword>
<feature type="domain" description="G-protein coupled receptors family 1 profile" evidence="12">
    <location>
        <begin position="42"/>
        <end position="359"/>
    </location>
</feature>
<feature type="transmembrane region" description="Helical" evidence="11">
    <location>
        <begin position="62"/>
        <end position="83"/>
    </location>
</feature>
<sequence length="388" mass="44214">MGRPTNPLNATLNVFEFSIMMQTISATQEFYRTCIVAVGMFLNCIVILVVTSSQQLRYPRHVFWAAISFFECLFLVQCALELAVIVNHDHLACQVFVLLCTVDYSVLLLCILLAAFDRYLSIVRYEWYKKNVTVRNVIVLITMTSALTLLIVTIPFWTGYQSIYTCTENLIHLHCVLAWDLFLGIVCVVLHFKIFVETKTVIRQYLPCYRHTPITVRFVNSPVRPSIASSGPRRETSPIGERVLFAFPEIPSSANCPDGNAAHLHSADAQLALSIDHLGTGCFPWTHSHSKISRLEVQAALNMSINVLPFWLCTFPVSSYAIGLYWCIRLEGDCSPILLTWPYMWNFFLLHSIYNPVMYMLSSSEFQRAILHITRKLINKCQLQPPAN</sequence>
<keyword evidence="10" id="KW-0807">Transducer</keyword>
<evidence type="ECO:0000256" key="4">
    <source>
        <dbReference type="ARBA" id="ARBA00022692"/>
    </source>
</evidence>
<evidence type="ECO:0000256" key="3">
    <source>
        <dbReference type="ARBA" id="ARBA00022475"/>
    </source>
</evidence>
<evidence type="ECO:0000256" key="7">
    <source>
        <dbReference type="ARBA" id="ARBA00023136"/>
    </source>
</evidence>
<dbReference type="PANTHER" id="PTHR24246">
    <property type="entry name" value="OLFACTORY RECEPTOR AND ADENOSINE RECEPTOR"/>
    <property type="match status" value="1"/>
</dbReference>
<dbReference type="PANTHER" id="PTHR24246:SF27">
    <property type="entry name" value="ADENOSINE RECEPTOR, ISOFORM A"/>
    <property type="match status" value="1"/>
</dbReference>
<protein>
    <recommendedName>
        <fullName evidence="12">G-protein coupled receptors family 1 profile domain-containing protein</fullName>
    </recommendedName>
</protein>
<evidence type="ECO:0000256" key="6">
    <source>
        <dbReference type="ARBA" id="ARBA00023040"/>
    </source>
</evidence>
<evidence type="ECO:0000256" key="2">
    <source>
        <dbReference type="ARBA" id="ARBA00010663"/>
    </source>
</evidence>
<evidence type="ECO:0000256" key="5">
    <source>
        <dbReference type="ARBA" id="ARBA00022989"/>
    </source>
</evidence>
<feature type="transmembrane region" description="Helical" evidence="11">
    <location>
        <begin position="30"/>
        <end position="50"/>
    </location>
</feature>